<gene>
    <name evidence="2" type="ORF">JMN32_25995</name>
</gene>
<comment type="caution">
    <text evidence="2">The sequence shown here is derived from an EMBL/GenBank/DDBJ whole genome shotgun (WGS) entry which is preliminary data.</text>
</comment>
<evidence type="ECO:0000313" key="2">
    <source>
        <dbReference type="EMBL" id="MBL6449790.1"/>
    </source>
</evidence>
<dbReference type="InterPro" id="IPR001173">
    <property type="entry name" value="Glyco_trans_2-like"/>
</dbReference>
<feature type="domain" description="Glycosyltransferase 2-like" evidence="1">
    <location>
        <begin position="26"/>
        <end position="109"/>
    </location>
</feature>
<dbReference type="InterPro" id="IPR029044">
    <property type="entry name" value="Nucleotide-diphossugar_trans"/>
</dbReference>
<dbReference type="Gene3D" id="3.90.550.10">
    <property type="entry name" value="Spore Coat Polysaccharide Biosynthesis Protein SpsA, Chain A"/>
    <property type="match status" value="1"/>
</dbReference>
<dbReference type="EMBL" id="JAEUGD010000067">
    <property type="protein sequence ID" value="MBL6449790.1"/>
    <property type="molecule type" value="Genomic_DNA"/>
</dbReference>
<keyword evidence="3" id="KW-1185">Reference proteome</keyword>
<proteinExistence type="predicted"/>
<dbReference type="AlphaFoldDB" id="A0A937G4E5"/>
<dbReference type="Proteomes" id="UP000614216">
    <property type="component" value="Unassembled WGS sequence"/>
</dbReference>
<organism evidence="2 3">
    <name type="scientific">Fulvivirga marina</name>
    <dbReference type="NCBI Taxonomy" id="2494733"/>
    <lineage>
        <taxon>Bacteria</taxon>
        <taxon>Pseudomonadati</taxon>
        <taxon>Bacteroidota</taxon>
        <taxon>Cytophagia</taxon>
        <taxon>Cytophagales</taxon>
        <taxon>Fulvivirgaceae</taxon>
        <taxon>Fulvivirga</taxon>
    </lineage>
</organism>
<reference evidence="2" key="1">
    <citation type="submission" date="2021-01" db="EMBL/GenBank/DDBJ databases">
        <title>Fulvivirga kasyanovii gen. nov., sp nov., a novel member of the phylum Bacteroidetes isolated from seawater in a mussel farm.</title>
        <authorList>
            <person name="Zhao L.-H."/>
            <person name="Wang Z.-J."/>
        </authorList>
    </citation>
    <scope>NUCLEOTIDE SEQUENCE</scope>
    <source>
        <strain evidence="2">29W222</strain>
    </source>
</reference>
<evidence type="ECO:0000259" key="1">
    <source>
        <dbReference type="Pfam" id="PF00535"/>
    </source>
</evidence>
<accession>A0A937G4E5</accession>
<dbReference type="RefSeq" id="WP_202859332.1">
    <property type="nucleotide sequence ID" value="NZ_JAEUGD010000067.1"/>
</dbReference>
<dbReference type="Pfam" id="PF00535">
    <property type="entry name" value="Glycos_transf_2"/>
    <property type="match status" value="1"/>
</dbReference>
<evidence type="ECO:0000313" key="3">
    <source>
        <dbReference type="Proteomes" id="UP000614216"/>
    </source>
</evidence>
<protein>
    <submittedName>
        <fullName evidence="2">Glycosyltransferase</fullName>
    </submittedName>
</protein>
<dbReference type="SUPFAM" id="SSF53448">
    <property type="entry name" value="Nucleotide-diphospho-sugar transferases"/>
    <property type="match status" value="1"/>
</dbReference>
<sequence>MSRKIPIDDILATIVLYNTSLEESLTFRSLSESLLRSSDRLEVLVYDNSPFKMHMGNKYSSWHIHYYHDPTNSGVSKAFNHGGSLAKTLSKKWLLLLDQDTFFPKEAINAYAHCIKHSMSTLFAPRLLSKKKLISPFKIKFGEGETVSVIHTGKYPLNQFMPINSGLLVNVEDFWSCGGYNESFPLDYSDFAFIERFRKIRPDFEIIDMTCAHQFSGHDNSGNKQSTLKRFQHFCNATLRYKMEVNHQLNCKKLIMRRAARLSIAYKSMAFIKTAILAIKNK</sequence>
<name>A0A937G4E5_9BACT</name>